<evidence type="ECO:0000313" key="2">
    <source>
        <dbReference type="EMBL" id="MFC7069641.1"/>
    </source>
</evidence>
<dbReference type="Pfam" id="PF24381">
    <property type="entry name" value="DUF7537"/>
    <property type="match status" value="1"/>
</dbReference>
<keyword evidence="3" id="KW-1185">Reference proteome</keyword>
<reference evidence="2 3" key="1">
    <citation type="journal article" date="2019" name="Int. J. Syst. Evol. Microbiol.">
        <title>The Global Catalogue of Microorganisms (GCM) 10K type strain sequencing project: providing services to taxonomists for standard genome sequencing and annotation.</title>
        <authorList>
            <consortium name="The Broad Institute Genomics Platform"/>
            <consortium name="The Broad Institute Genome Sequencing Center for Infectious Disease"/>
            <person name="Wu L."/>
            <person name="Ma J."/>
        </authorList>
    </citation>
    <scope>NUCLEOTIDE SEQUENCE [LARGE SCALE GENOMIC DNA]</scope>
    <source>
        <strain evidence="2 3">DT31</strain>
    </source>
</reference>
<evidence type="ECO:0008006" key="4">
    <source>
        <dbReference type="Google" id="ProtNLM"/>
    </source>
</evidence>
<dbReference type="GeneID" id="81125394"/>
<comment type="caution">
    <text evidence="2">The sequence shown here is derived from an EMBL/GenBank/DDBJ whole genome shotgun (WGS) entry which is preliminary data.</text>
</comment>
<dbReference type="PROSITE" id="PS51257">
    <property type="entry name" value="PROKAR_LIPOPROTEIN"/>
    <property type="match status" value="1"/>
</dbReference>
<evidence type="ECO:0000313" key="3">
    <source>
        <dbReference type="Proteomes" id="UP001596461"/>
    </source>
</evidence>
<dbReference type="AlphaFoldDB" id="A0ABD5W9C9"/>
<dbReference type="PROSITE" id="PS51318">
    <property type="entry name" value="TAT"/>
    <property type="match status" value="1"/>
</dbReference>
<evidence type="ECO:0000256" key="1">
    <source>
        <dbReference type="SAM" id="MobiDB-lite"/>
    </source>
</evidence>
<dbReference type="InterPro" id="IPR055959">
    <property type="entry name" value="DUF7537"/>
</dbReference>
<organism evidence="2 3">
    <name type="scientific">Halobaculum lipolyticum</name>
    <dbReference type="NCBI Taxonomy" id="3032001"/>
    <lineage>
        <taxon>Archaea</taxon>
        <taxon>Methanobacteriati</taxon>
        <taxon>Methanobacteriota</taxon>
        <taxon>Stenosarchaea group</taxon>
        <taxon>Halobacteria</taxon>
        <taxon>Halobacteriales</taxon>
        <taxon>Haloferacaceae</taxon>
        <taxon>Halobaculum</taxon>
    </lineage>
</organism>
<sequence>MTRRTGPSDADRRRAVAVALAALLALAGCAGVGAPGDAGARTVNPSLAETPTATPTAPTPAGGFPPGVSRDGVEVERLIDGHRSALTDGADAWSVSLTRTVTGPAGTVERSAARVTVEGNRSLYTFERVRGENRLASAHWSNASASASRRVSWRGDVTLEGRPGDPGAPVGLDPTGGAWLYASSVDTRPEYVGTRETPNGTVTLIEAAEGRIERSGLPDRRRVRLSATVDERGVVRSLTLRYAVFLGTDPGTVAVRLRVRDVGTTTVPRPPWVADALANATAEGDAAGD</sequence>
<feature type="region of interest" description="Disordered" evidence="1">
    <location>
        <begin position="42"/>
        <end position="66"/>
    </location>
</feature>
<dbReference type="RefSeq" id="WP_284030557.1">
    <property type="nucleotide sequence ID" value="NZ_CP126154.1"/>
</dbReference>
<proteinExistence type="predicted"/>
<gene>
    <name evidence="2" type="ORF">ACFQL9_08310</name>
</gene>
<protein>
    <recommendedName>
        <fullName evidence="4">Outer membrane lipoprotein-sorting protein</fullName>
    </recommendedName>
</protein>
<dbReference type="InterPro" id="IPR006311">
    <property type="entry name" value="TAT_signal"/>
</dbReference>
<accession>A0ABD5W9C9</accession>
<dbReference type="Proteomes" id="UP001596461">
    <property type="component" value="Unassembled WGS sequence"/>
</dbReference>
<feature type="compositionally biased region" description="Low complexity" evidence="1">
    <location>
        <begin position="50"/>
        <end position="62"/>
    </location>
</feature>
<name>A0ABD5W9C9_9EURY</name>
<dbReference type="EMBL" id="JBHTAH010000005">
    <property type="protein sequence ID" value="MFC7069641.1"/>
    <property type="molecule type" value="Genomic_DNA"/>
</dbReference>